<dbReference type="InterPro" id="IPR001991">
    <property type="entry name" value="Na-dicarboxylate_symporter"/>
</dbReference>
<evidence type="ECO:0000313" key="12">
    <source>
        <dbReference type="Proteomes" id="UP000050828"/>
    </source>
</evidence>
<comment type="subcellular location">
    <subcellularLocation>
        <location evidence="1">Membrane</location>
        <topology evidence="1">Multi-pass membrane protein</topology>
    </subcellularLocation>
</comment>
<dbReference type="EMBL" id="AZDL01000125">
    <property type="protein sequence ID" value="KRK86491.1"/>
    <property type="molecule type" value="Genomic_DNA"/>
</dbReference>
<gene>
    <name evidence="11" type="ORF">FC08_GL000270</name>
</gene>
<keyword evidence="4" id="KW-0813">Transport</keyword>
<reference evidence="11 12" key="1">
    <citation type="journal article" date="2015" name="Genome Announc.">
        <title>Expanding the biotechnology potential of lactobacilli through comparative genomics of 213 strains and associated genera.</title>
        <authorList>
            <person name="Sun Z."/>
            <person name="Harris H.M."/>
            <person name="McCann A."/>
            <person name="Guo C."/>
            <person name="Argimon S."/>
            <person name="Zhang W."/>
            <person name="Yang X."/>
            <person name="Jeffery I.B."/>
            <person name="Cooney J.C."/>
            <person name="Kagawa T.F."/>
            <person name="Liu W."/>
            <person name="Song Y."/>
            <person name="Salvetti E."/>
            <person name="Wrobel A."/>
            <person name="Rasinkangas P."/>
            <person name="Parkhill J."/>
            <person name="Rea M.C."/>
            <person name="O'Sullivan O."/>
            <person name="Ritari J."/>
            <person name="Douillard F.P."/>
            <person name="Paul Ross R."/>
            <person name="Yang R."/>
            <person name="Briner A.E."/>
            <person name="Felis G.E."/>
            <person name="de Vos W.M."/>
            <person name="Barrangou R."/>
            <person name="Klaenhammer T.R."/>
            <person name="Caufield P.W."/>
            <person name="Cui Y."/>
            <person name="Zhang H."/>
            <person name="O'Toole P.W."/>
        </authorList>
    </citation>
    <scope>NUCLEOTIDE SEQUENCE [LARGE SCALE GENOMIC DNA]</scope>
    <source>
        <strain evidence="11 12">DSM 20019</strain>
    </source>
</reference>
<dbReference type="AlphaFoldDB" id="A0AAJ0LDA4"/>
<feature type="transmembrane region" description="Helical" evidence="10">
    <location>
        <begin position="373"/>
        <end position="395"/>
    </location>
</feature>
<feature type="transmembrane region" description="Helical" evidence="10">
    <location>
        <begin position="271"/>
        <end position="293"/>
    </location>
</feature>
<comment type="caution">
    <text evidence="11">The sequence shown here is derived from an EMBL/GenBank/DDBJ whole genome shotgun (WGS) entry which is preliminary data.</text>
</comment>
<dbReference type="PANTHER" id="PTHR42865">
    <property type="entry name" value="PROTON/GLUTAMATE-ASPARTATE SYMPORTER"/>
    <property type="match status" value="1"/>
</dbReference>
<feature type="transmembrane region" description="Helical" evidence="10">
    <location>
        <begin position="401"/>
        <end position="421"/>
    </location>
</feature>
<evidence type="ECO:0000256" key="2">
    <source>
        <dbReference type="ARBA" id="ARBA00006148"/>
    </source>
</evidence>
<name>A0AAJ0LDA4_LATCU</name>
<evidence type="ECO:0000256" key="1">
    <source>
        <dbReference type="ARBA" id="ARBA00004141"/>
    </source>
</evidence>
<dbReference type="GO" id="GO:0015293">
    <property type="term" value="F:symporter activity"/>
    <property type="evidence" value="ECO:0007669"/>
    <property type="project" value="InterPro"/>
</dbReference>
<dbReference type="Pfam" id="PF00375">
    <property type="entry name" value="SDF"/>
    <property type="match status" value="1"/>
</dbReference>
<evidence type="ECO:0000256" key="10">
    <source>
        <dbReference type="SAM" id="Phobius"/>
    </source>
</evidence>
<proteinExistence type="inferred from homology"/>
<keyword evidence="6" id="KW-0029">Amino-acid transport</keyword>
<protein>
    <recommendedName>
        <fullName evidence="3">L-cystine uptake protein TcyP</fullName>
    </recommendedName>
    <alternativeName>
        <fullName evidence="9">Transporter of cystine TcyP</fullName>
    </alternativeName>
</protein>
<dbReference type="Proteomes" id="UP000050828">
    <property type="component" value="Unassembled WGS sequence"/>
</dbReference>
<dbReference type="Gene3D" id="1.10.3860.10">
    <property type="entry name" value="Sodium:dicarboxylate symporter"/>
    <property type="match status" value="1"/>
</dbReference>
<dbReference type="InterPro" id="IPR036458">
    <property type="entry name" value="Na:dicarbo_symporter_sf"/>
</dbReference>
<dbReference type="PRINTS" id="PR00173">
    <property type="entry name" value="EDTRNSPORT"/>
</dbReference>
<keyword evidence="5 10" id="KW-0812">Transmembrane</keyword>
<evidence type="ECO:0000256" key="6">
    <source>
        <dbReference type="ARBA" id="ARBA00022970"/>
    </source>
</evidence>
<comment type="similarity">
    <text evidence="2">Belongs to the dicarboxylate/amino acid:cation symporter (DAACS) (TC 2.A.23) family.</text>
</comment>
<feature type="transmembrane region" description="Helical" evidence="10">
    <location>
        <begin position="78"/>
        <end position="99"/>
    </location>
</feature>
<dbReference type="FunFam" id="1.10.3860.10:FF:000004">
    <property type="entry name" value="L-cystine transporter tcyP"/>
    <property type="match status" value="1"/>
</dbReference>
<evidence type="ECO:0000256" key="4">
    <source>
        <dbReference type="ARBA" id="ARBA00022448"/>
    </source>
</evidence>
<feature type="transmembrane region" description="Helical" evidence="10">
    <location>
        <begin position="231"/>
        <end position="251"/>
    </location>
</feature>
<dbReference type="GO" id="GO:0015184">
    <property type="term" value="F:L-cystine transmembrane transporter activity"/>
    <property type="evidence" value="ECO:0007669"/>
    <property type="project" value="TreeGrafter"/>
</dbReference>
<evidence type="ECO:0000313" key="11">
    <source>
        <dbReference type="EMBL" id="KRK86491.1"/>
    </source>
</evidence>
<feature type="transmembrane region" description="Helical" evidence="10">
    <location>
        <begin position="111"/>
        <end position="132"/>
    </location>
</feature>
<organism evidence="11 12">
    <name type="scientific">Latilactobacillus curvatus JCM 1096 = DSM 20019</name>
    <dbReference type="NCBI Taxonomy" id="1293592"/>
    <lineage>
        <taxon>Bacteria</taxon>
        <taxon>Bacillati</taxon>
        <taxon>Bacillota</taxon>
        <taxon>Bacilli</taxon>
        <taxon>Lactobacillales</taxon>
        <taxon>Lactobacillaceae</taxon>
        <taxon>Latilactobacillus</taxon>
    </lineage>
</organism>
<feature type="transmembrane region" description="Helical" evidence="10">
    <location>
        <begin position="39"/>
        <end position="58"/>
    </location>
</feature>
<evidence type="ECO:0000256" key="7">
    <source>
        <dbReference type="ARBA" id="ARBA00022989"/>
    </source>
</evidence>
<dbReference type="SUPFAM" id="SSF118215">
    <property type="entry name" value="Proton glutamate symport protein"/>
    <property type="match status" value="1"/>
</dbReference>
<dbReference type="PANTHER" id="PTHR42865:SF5">
    <property type="entry name" value="L-CYSTINE TRANSPORTER TCYP"/>
    <property type="match status" value="1"/>
</dbReference>
<keyword evidence="8 10" id="KW-0472">Membrane</keyword>
<evidence type="ECO:0000256" key="5">
    <source>
        <dbReference type="ARBA" id="ARBA00022692"/>
    </source>
</evidence>
<accession>A0AAJ0LDA4</accession>
<sequence>MEWGKEMTITYVVINIVIMLIMLFVLNKMARIHVKFSRRVFTALGVGILFGALLQIIFKTDSTVVKQTADWVGIVGNGYVSFLKMIVMPLVMVSIIQAITNLESSKGLGKMAGMVIGILVFTTLIAATVGSVTADVFGLNASDIQSGQVEKARSKELQTKLGDVQEQTVPEKIVSFIPENPFMDMTGSRPTSTLAVVIFSAFLGVAALQLRRKKPEQAEMFNKIVNALYTVIMRMVTLILRMTPYGVLALMTTTVAQTNVKGILSLGEFVIASYVALIIMFLIHFLLITFTGLNPINYIKKVIPTLIFAFTSRTSAGSIPMNIETQTKRLGVEDGIANLSASFGASIGQNGCAGVYPAMLAVMIAPTVGINPWSIGFLVKLILIVAISSFGVAGVGGGATFAALIVLSSMNLPVGLAGLLISVEPLIDMGRTALNVDGSMTAGVLTAHLLGKLDKNKFNDMSLTEDSDEMA</sequence>
<dbReference type="GO" id="GO:0005886">
    <property type="term" value="C:plasma membrane"/>
    <property type="evidence" value="ECO:0007669"/>
    <property type="project" value="TreeGrafter"/>
</dbReference>
<evidence type="ECO:0000256" key="9">
    <source>
        <dbReference type="ARBA" id="ARBA00031293"/>
    </source>
</evidence>
<evidence type="ECO:0000256" key="8">
    <source>
        <dbReference type="ARBA" id="ARBA00023136"/>
    </source>
</evidence>
<evidence type="ECO:0000256" key="3">
    <source>
        <dbReference type="ARBA" id="ARBA00022031"/>
    </source>
</evidence>
<feature type="transmembrane region" description="Helical" evidence="10">
    <location>
        <begin position="191"/>
        <end position="210"/>
    </location>
</feature>
<keyword evidence="7 10" id="KW-1133">Transmembrane helix</keyword>
<feature type="transmembrane region" description="Helical" evidence="10">
    <location>
        <begin position="6"/>
        <end position="27"/>
    </location>
</feature>